<proteinExistence type="predicted"/>
<dbReference type="RefSeq" id="WP_133296911.1">
    <property type="nucleotide sequence ID" value="NZ_QDKL01000002.1"/>
</dbReference>
<dbReference type="Proteomes" id="UP000443582">
    <property type="component" value="Unassembled WGS sequence"/>
</dbReference>
<reference evidence="3" key="1">
    <citation type="journal article" date="2019" name="Int. J. Syst. Evol. Microbiol.">
        <title>Halobacteriovorax valvorus sp. nov., a novel prokaryotic predator isolated from coastal seawater of China.</title>
        <authorList>
            <person name="Chen M.-X."/>
        </authorList>
    </citation>
    <scope>NUCLEOTIDE SEQUENCE [LARGE SCALE GENOMIC DNA]</scope>
    <source>
        <strain evidence="3">BL9</strain>
    </source>
</reference>
<evidence type="ECO:0008006" key="4">
    <source>
        <dbReference type="Google" id="ProtNLM"/>
    </source>
</evidence>
<evidence type="ECO:0000256" key="1">
    <source>
        <dbReference type="SAM" id="SignalP"/>
    </source>
</evidence>
<feature type="signal peptide" evidence="1">
    <location>
        <begin position="1"/>
        <end position="15"/>
    </location>
</feature>
<gene>
    <name evidence="2" type="ORF">DAY19_07355</name>
</gene>
<comment type="caution">
    <text evidence="2">The sequence shown here is derived from an EMBL/GenBank/DDBJ whole genome shotgun (WGS) entry which is preliminary data.</text>
</comment>
<feature type="chain" id="PRO_5045620603" description="DUF3078 domain-containing protein" evidence="1">
    <location>
        <begin position="16"/>
        <end position="313"/>
    </location>
</feature>
<organism evidence="2 3">
    <name type="scientific">Halobacteriovorax vibrionivorans</name>
    <dbReference type="NCBI Taxonomy" id="2152716"/>
    <lineage>
        <taxon>Bacteria</taxon>
        <taxon>Pseudomonadati</taxon>
        <taxon>Bdellovibrionota</taxon>
        <taxon>Bacteriovoracia</taxon>
        <taxon>Bacteriovoracales</taxon>
        <taxon>Halobacteriovoraceae</taxon>
        <taxon>Halobacteriovorax</taxon>
    </lineage>
</organism>
<evidence type="ECO:0000313" key="2">
    <source>
        <dbReference type="EMBL" id="RZF21497.1"/>
    </source>
</evidence>
<name>A0ABY0IEX2_9BACT</name>
<protein>
    <recommendedName>
        <fullName evidence="4">DUF3078 domain-containing protein</fullName>
    </recommendedName>
</protein>
<keyword evidence="1" id="KW-0732">Signal</keyword>
<sequence length="313" mass="35571">MKILTLILVSSMTFAAPVANSKKEVKKASSFDTKEEVIENPTLKTLSGSLKRWSFYSTFAYKGGAINDLTSAERPNIKNAQGTPSLSNISGVFGAKYRLTKSDNISLQAGMYMATPFHSNHTASTSTIQKEFDDNSQELDIDNPVLSYFKTYNLGELQNVSFVKYQHVTRGTEKDYGYQGAAAFSQAMAYRIAKFAYIAASATFTQYFFNKSKTKYMGFDMSLLPYQTERTYQLSLSTEMYLRRNISIRLISDIYSRYQMRRESEMEKRVLQQTIAGTYFFNRDISIAPNIRFIAEDIRADRTNVGLTLNMNL</sequence>
<evidence type="ECO:0000313" key="3">
    <source>
        <dbReference type="Proteomes" id="UP000443582"/>
    </source>
</evidence>
<accession>A0ABY0IEX2</accession>
<keyword evidence="3" id="KW-1185">Reference proteome</keyword>
<dbReference type="EMBL" id="QDKL01000002">
    <property type="protein sequence ID" value="RZF21497.1"/>
    <property type="molecule type" value="Genomic_DNA"/>
</dbReference>